<dbReference type="EMBL" id="OW240922">
    <property type="protein sequence ID" value="CAH2321778.1"/>
    <property type="molecule type" value="Genomic_DNA"/>
</dbReference>
<evidence type="ECO:0000256" key="1">
    <source>
        <dbReference type="SAM" id="MobiDB-lite"/>
    </source>
</evidence>
<keyword evidence="3" id="KW-1185">Reference proteome</keyword>
<evidence type="ECO:0000313" key="2">
    <source>
        <dbReference type="EMBL" id="CAH2321778.1"/>
    </source>
</evidence>
<organism evidence="2 3">
    <name type="scientific">Pelobates cultripes</name>
    <name type="common">Western spadefoot toad</name>
    <dbReference type="NCBI Taxonomy" id="61616"/>
    <lineage>
        <taxon>Eukaryota</taxon>
        <taxon>Metazoa</taxon>
        <taxon>Chordata</taxon>
        <taxon>Craniata</taxon>
        <taxon>Vertebrata</taxon>
        <taxon>Euteleostomi</taxon>
        <taxon>Amphibia</taxon>
        <taxon>Batrachia</taxon>
        <taxon>Anura</taxon>
        <taxon>Pelobatoidea</taxon>
        <taxon>Pelobatidae</taxon>
        <taxon>Pelobates</taxon>
    </lineage>
</organism>
<feature type="region of interest" description="Disordered" evidence="1">
    <location>
        <begin position="27"/>
        <end position="50"/>
    </location>
</feature>
<accession>A0AAD1WQD5</accession>
<dbReference type="AlphaFoldDB" id="A0AAD1WQD5"/>
<name>A0AAD1WQD5_PELCU</name>
<reference evidence="2" key="1">
    <citation type="submission" date="2022-03" db="EMBL/GenBank/DDBJ databases">
        <authorList>
            <person name="Alioto T."/>
            <person name="Alioto T."/>
            <person name="Gomez Garrido J."/>
        </authorList>
    </citation>
    <scope>NUCLEOTIDE SEQUENCE</scope>
</reference>
<gene>
    <name evidence="2" type="ORF">PECUL_23A055677</name>
</gene>
<dbReference type="Proteomes" id="UP001295444">
    <property type="component" value="Chromosome 11"/>
</dbReference>
<protein>
    <submittedName>
        <fullName evidence="2">Uncharacterized protein</fullName>
    </submittedName>
</protein>
<sequence>MDKRQQEDSCYYCGEKWHRITYCQRRPPKSPAVAEPKIKTTETSTPIYKDTNYGMSDLHKTNIPTFPPSADSPASYDSDEGSVEMDYNAPPSDGMRSFMSECPEPMVATMTTIPISWAAVKKNTVKHHLCAPGLVKNSDGTIIPREKLTNYERYLAEKRFVEANPLELSFKQDPTYTSVQPATMGIMMTTSKEPPEDTFNQVSTCSSSQPVISGMLLPIVTLVVKSGLIKNNNEPISTLRRKENSISEDISPDRIRVSKRYNCTS</sequence>
<proteinExistence type="predicted"/>
<evidence type="ECO:0000313" key="3">
    <source>
        <dbReference type="Proteomes" id="UP001295444"/>
    </source>
</evidence>